<dbReference type="PANTHER" id="PTHR47520:SF13">
    <property type="entry name" value="PROTEIN CBG10012"/>
    <property type="match status" value="1"/>
</dbReference>
<proteinExistence type="predicted"/>
<accession>A0AAN5IAD8</accession>
<dbReference type="AlphaFoldDB" id="A0AAN5IAD8"/>
<protein>
    <submittedName>
        <fullName evidence="1">Uncharacterized protein</fullName>
    </submittedName>
</protein>
<dbReference type="EMBL" id="BTRK01000006">
    <property type="protein sequence ID" value="GMR57404.1"/>
    <property type="molecule type" value="Genomic_DNA"/>
</dbReference>
<feature type="non-terminal residue" evidence="1">
    <location>
        <position position="1"/>
    </location>
</feature>
<evidence type="ECO:0000313" key="1">
    <source>
        <dbReference type="EMBL" id="GMR57404.1"/>
    </source>
</evidence>
<organism evidence="1 2">
    <name type="scientific">Pristionchus mayeri</name>
    <dbReference type="NCBI Taxonomy" id="1317129"/>
    <lineage>
        <taxon>Eukaryota</taxon>
        <taxon>Metazoa</taxon>
        <taxon>Ecdysozoa</taxon>
        <taxon>Nematoda</taxon>
        <taxon>Chromadorea</taxon>
        <taxon>Rhabditida</taxon>
        <taxon>Rhabditina</taxon>
        <taxon>Diplogasteromorpha</taxon>
        <taxon>Diplogasteroidea</taxon>
        <taxon>Neodiplogasteridae</taxon>
        <taxon>Pristionchus</taxon>
    </lineage>
</organism>
<comment type="caution">
    <text evidence="1">The sequence shown here is derived from an EMBL/GenBank/DDBJ whole genome shotgun (WGS) entry which is preliminary data.</text>
</comment>
<evidence type="ECO:0000313" key="2">
    <source>
        <dbReference type="Proteomes" id="UP001328107"/>
    </source>
</evidence>
<name>A0AAN5IAD8_9BILA</name>
<sequence>SSYAYAYIHEAPTRTKRSSFSGDFLEVTTQRSSIKTTVKSSSITAAKDTISVGFFRGGGADPTTRSTLSTITSSLVYCSLFSREIFPKVFNRVLDNDDVEAKFVFSTEDLSTIELTVRDATKPFIVGNGSIAYFWDISYLPESGSADLIPSNEKRVVSYCNTTAMERCAAPINHFLHLSYIFMSTKRKQLTHFAWLCPQRKLCCAWECCEEYVSDRM</sequence>
<gene>
    <name evidence="1" type="ORF">PMAYCL1PPCAC_27599</name>
</gene>
<feature type="non-terminal residue" evidence="1">
    <location>
        <position position="217"/>
    </location>
</feature>
<keyword evidence="2" id="KW-1185">Reference proteome</keyword>
<dbReference type="Proteomes" id="UP001328107">
    <property type="component" value="Unassembled WGS sequence"/>
</dbReference>
<reference evidence="2" key="1">
    <citation type="submission" date="2022-10" db="EMBL/GenBank/DDBJ databases">
        <title>Genome assembly of Pristionchus species.</title>
        <authorList>
            <person name="Yoshida K."/>
            <person name="Sommer R.J."/>
        </authorList>
    </citation>
    <scope>NUCLEOTIDE SEQUENCE [LARGE SCALE GENOMIC DNA]</scope>
    <source>
        <strain evidence="2">RS5460</strain>
    </source>
</reference>
<dbReference type="PANTHER" id="PTHR47520">
    <property type="entry name" value="CX DOMAIN-CONTAINING PROTEIN-RELATED"/>
    <property type="match status" value="1"/>
</dbReference>